<organism evidence="3 4">
    <name type="scientific">Streptosporangium sandarakinum</name>
    <dbReference type="NCBI Taxonomy" id="1260955"/>
    <lineage>
        <taxon>Bacteria</taxon>
        <taxon>Bacillati</taxon>
        <taxon>Actinomycetota</taxon>
        <taxon>Actinomycetes</taxon>
        <taxon>Streptosporangiales</taxon>
        <taxon>Streptosporangiaceae</taxon>
        <taxon>Streptosporangium</taxon>
    </lineage>
</organism>
<dbReference type="AlphaFoldDB" id="A0A852V309"/>
<keyword evidence="4" id="KW-1185">Reference proteome</keyword>
<dbReference type="InterPro" id="IPR036423">
    <property type="entry name" value="SOD-like_Cu/Zn_dom_sf"/>
</dbReference>
<keyword evidence="3" id="KW-0560">Oxidoreductase</keyword>
<comment type="caution">
    <text evidence="3">The sequence shown here is derived from an EMBL/GenBank/DDBJ whole genome shotgun (WGS) entry which is preliminary data.</text>
</comment>
<name>A0A852V309_9ACTN</name>
<sequence>MRAAVVVLVAAGLLCAACGEQREVASHPVGHAPAQDPIPARDPLPAEIRLSGGGVLTAAAPKATAIVYDAALAPPGASVQVTAESGSVFAVTTATISGFLPGRTYGAHLHVDPCGKKPAAAGPHFRRPGDAGHSHSGAGHGPGAKAGHSDPGAKAGHSDPGAGHGHDGAGASAATEFWLDFTTDANGAATATSRQDWAFTPAHRPRSLVVHAEPTTTSGPDAGAAGARVACVTLVPS</sequence>
<dbReference type="GO" id="GO:0046872">
    <property type="term" value="F:metal ion binding"/>
    <property type="evidence" value="ECO:0007669"/>
    <property type="project" value="InterPro"/>
</dbReference>
<evidence type="ECO:0000313" key="3">
    <source>
        <dbReference type="EMBL" id="NYF42038.1"/>
    </source>
</evidence>
<dbReference type="EC" id="1.15.1.1" evidence="3"/>
<comment type="similarity">
    <text evidence="1">Belongs to the Cu-Zn superoxide dismutase family.</text>
</comment>
<evidence type="ECO:0000256" key="2">
    <source>
        <dbReference type="SAM" id="MobiDB-lite"/>
    </source>
</evidence>
<proteinExistence type="inferred from homology"/>
<dbReference type="RefSeq" id="WP_218912338.1">
    <property type="nucleotide sequence ID" value="NZ_JACCCO010000002.1"/>
</dbReference>
<dbReference type="SUPFAM" id="SSF49329">
    <property type="entry name" value="Cu,Zn superoxide dismutase-like"/>
    <property type="match status" value="1"/>
</dbReference>
<feature type="region of interest" description="Disordered" evidence="2">
    <location>
        <begin position="118"/>
        <end position="170"/>
    </location>
</feature>
<dbReference type="GO" id="GO:0004784">
    <property type="term" value="F:superoxide dismutase activity"/>
    <property type="evidence" value="ECO:0007669"/>
    <property type="project" value="UniProtKB-EC"/>
</dbReference>
<gene>
    <name evidence="3" type="ORF">HDA43_004239</name>
</gene>
<evidence type="ECO:0000313" key="4">
    <source>
        <dbReference type="Proteomes" id="UP000576393"/>
    </source>
</evidence>
<dbReference type="Gene3D" id="2.60.40.200">
    <property type="entry name" value="Superoxide dismutase, copper/zinc binding domain"/>
    <property type="match status" value="1"/>
</dbReference>
<protein>
    <submittedName>
        <fullName evidence="3">Cu-Zn family superoxide dismutase</fullName>
        <ecNumber evidence="3">1.15.1.1</ecNumber>
    </submittedName>
</protein>
<dbReference type="EMBL" id="JACCCO010000002">
    <property type="protein sequence ID" value="NYF42038.1"/>
    <property type="molecule type" value="Genomic_DNA"/>
</dbReference>
<accession>A0A852V309</accession>
<dbReference type="Proteomes" id="UP000576393">
    <property type="component" value="Unassembled WGS sequence"/>
</dbReference>
<evidence type="ECO:0000256" key="1">
    <source>
        <dbReference type="ARBA" id="ARBA00010457"/>
    </source>
</evidence>
<reference evidence="3 4" key="1">
    <citation type="submission" date="2020-07" db="EMBL/GenBank/DDBJ databases">
        <title>Sequencing the genomes of 1000 actinobacteria strains.</title>
        <authorList>
            <person name="Klenk H.-P."/>
        </authorList>
    </citation>
    <scope>NUCLEOTIDE SEQUENCE [LARGE SCALE GENOMIC DNA]</scope>
    <source>
        <strain evidence="3 4">DSM 45763</strain>
    </source>
</reference>